<dbReference type="Pfam" id="PF04480">
    <property type="entry name" value="DUF559"/>
    <property type="match status" value="1"/>
</dbReference>
<dbReference type="RefSeq" id="WP_349426718.1">
    <property type="nucleotide sequence ID" value="NZ_CP151632.1"/>
</dbReference>
<protein>
    <submittedName>
        <fullName evidence="2">DUF559 domain-containing protein</fullName>
    </submittedName>
</protein>
<evidence type="ECO:0000313" key="2">
    <source>
        <dbReference type="EMBL" id="WZO35904.1"/>
    </source>
</evidence>
<name>A0AAU6SG45_9MICO</name>
<organism evidence="2">
    <name type="scientific">Microbacterium sp. LWS13-1.2</name>
    <dbReference type="NCBI Taxonomy" id="3135264"/>
    <lineage>
        <taxon>Bacteria</taxon>
        <taxon>Bacillati</taxon>
        <taxon>Actinomycetota</taxon>
        <taxon>Actinomycetes</taxon>
        <taxon>Micrococcales</taxon>
        <taxon>Microbacteriaceae</taxon>
        <taxon>Microbacterium</taxon>
    </lineage>
</organism>
<accession>A0AAU6SG45</accession>
<evidence type="ECO:0000259" key="1">
    <source>
        <dbReference type="Pfam" id="PF04480"/>
    </source>
</evidence>
<feature type="domain" description="DUF559" evidence="1">
    <location>
        <begin position="215"/>
        <end position="271"/>
    </location>
</feature>
<dbReference type="InterPro" id="IPR007569">
    <property type="entry name" value="DUF559"/>
</dbReference>
<dbReference type="EMBL" id="CP151632">
    <property type="protein sequence ID" value="WZO35904.1"/>
    <property type="molecule type" value="Genomic_DNA"/>
</dbReference>
<proteinExistence type="predicted"/>
<gene>
    <name evidence="2" type="ORF">MRBLWS13_003620</name>
</gene>
<reference evidence="2" key="1">
    <citation type="submission" date="2024-04" db="EMBL/GenBank/DDBJ databases">
        <authorList>
            <person name="Roder T."/>
            <person name="Oberhansli S."/>
            <person name="Kreuzer M."/>
        </authorList>
    </citation>
    <scope>NUCLEOTIDE SEQUENCE</scope>
    <source>
        <strain evidence="2">LWS13-1.2</strain>
    </source>
</reference>
<dbReference type="AlphaFoldDB" id="A0AAU6SG45"/>
<dbReference type="Gene3D" id="3.40.960.10">
    <property type="entry name" value="VSR Endonuclease"/>
    <property type="match status" value="1"/>
</dbReference>
<sequence length="281" mass="30918">MWEMHRTRADLFADGMTRRGITAAVRAGDLIRARRDRYLAPDAPDAIVRAVRVGGRLTCVSLLQLLGVFVLANSSLHVHLTAQSSRLRSPHDRRKRLSRRRRHGTCLHWTSLPEQPGAATCVGIVAALAHAARCQAPGAAVASIDSALNKGLMAVDQVSDIFDLLPSRYGVLRGLIDGRAQSGPETLVRLMVRKLGSTAEPQVEFDGVGFVDMVVDGWLVIECDSKAHHSDWEQQLTDYRRDLKLAQHGLVVLRLAAENIMYDPDSVFLAVRGVLAAHSRR</sequence>